<evidence type="ECO:0000256" key="6">
    <source>
        <dbReference type="ARBA" id="ARBA00023136"/>
    </source>
</evidence>
<dbReference type="GO" id="GO:0006874">
    <property type="term" value="P:intracellular calcium ion homeostasis"/>
    <property type="evidence" value="ECO:0007669"/>
    <property type="project" value="TreeGrafter"/>
</dbReference>
<feature type="transmembrane region" description="Helical" evidence="7">
    <location>
        <begin position="304"/>
        <end position="323"/>
    </location>
</feature>
<evidence type="ECO:0000256" key="2">
    <source>
        <dbReference type="ARBA" id="ARBA00005364"/>
    </source>
</evidence>
<evidence type="ECO:0000256" key="1">
    <source>
        <dbReference type="ARBA" id="ARBA00004141"/>
    </source>
</evidence>
<feature type="transmembrane region" description="Helical" evidence="7">
    <location>
        <begin position="20"/>
        <end position="39"/>
    </location>
</feature>
<dbReference type="GO" id="GO:0005262">
    <property type="term" value="F:calcium channel activity"/>
    <property type="evidence" value="ECO:0007669"/>
    <property type="project" value="TreeGrafter"/>
</dbReference>
<dbReference type="PANTHER" id="PTHR10846">
    <property type="entry name" value="SODIUM/POTASSIUM/CALCIUM EXCHANGER"/>
    <property type="match status" value="1"/>
</dbReference>
<dbReference type="GO" id="GO:0008273">
    <property type="term" value="F:calcium, potassium:sodium antiporter activity"/>
    <property type="evidence" value="ECO:0007669"/>
    <property type="project" value="TreeGrafter"/>
</dbReference>
<dbReference type="Pfam" id="PF01699">
    <property type="entry name" value="Na_Ca_ex"/>
    <property type="match status" value="1"/>
</dbReference>
<organism evidence="9">
    <name type="scientific">Amorphochlora amoebiformis</name>
    <dbReference type="NCBI Taxonomy" id="1561963"/>
    <lineage>
        <taxon>Eukaryota</taxon>
        <taxon>Sar</taxon>
        <taxon>Rhizaria</taxon>
        <taxon>Cercozoa</taxon>
        <taxon>Chlorarachniophyceae</taxon>
        <taxon>Amorphochlora</taxon>
    </lineage>
</organism>
<feature type="transmembrane region" description="Helical" evidence="7">
    <location>
        <begin position="262"/>
        <end position="284"/>
    </location>
</feature>
<keyword evidence="4 7" id="KW-0812">Transmembrane</keyword>
<evidence type="ECO:0000256" key="5">
    <source>
        <dbReference type="ARBA" id="ARBA00022989"/>
    </source>
</evidence>
<keyword evidence="3" id="KW-0050">Antiport</keyword>
<comment type="subcellular location">
    <subcellularLocation>
        <location evidence="1">Membrane</location>
        <topology evidence="1">Multi-pass membrane protein</topology>
    </subcellularLocation>
</comment>
<dbReference type="Gene3D" id="1.20.1420.30">
    <property type="entry name" value="NCX, central ion-binding region"/>
    <property type="match status" value="1"/>
</dbReference>
<feature type="domain" description="Sodium/calcium exchanger membrane region" evidence="8">
    <location>
        <begin position="198"/>
        <end position="347"/>
    </location>
</feature>
<reference evidence="9" key="1">
    <citation type="submission" date="2021-01" db="EMBL/GenBank/DDBJ databases">
        <authorList>
            <person name="Corre E."/>
            <person name="Pelletier E."/>
            <person name="Niang G."/>
            <person name="Scheremetjew M."/>
            <person name="Finn R."/>
            <person name="Kale V."/>
            <person name="Holt S."/>
            <person name="Cochrane G."/>
            <person name="Meng A."/>
            <person name="Brown T."/>
            <person name="Cohen L."/>
        </authorList>
    </citation>
    <scope>NUCLEOTIDE SEQUENCE</scope>
    <source>
        <strain evidence="9">CCMP2058</strain>
    </source>
</reference>
<dbReference type="PANTHER" id="PTHR10846:SF8">
    <property type="entry name" value="INNER MEMBRANE PROTEIN YRBG"/>
    <property type="match status" value="1"/>
</dbReference>
<feature type="transmembrane region" description="Helical" evidence="7">
    <location>
        <begin position="330"/>
        <end position="348"/>
    </location>
</feature>
<keyword evidence="5 7" id="KW-1133">Transmembrane helix</keyword>
<dbReference type="InterPro" id="IPR044880">
    <property type="entry name" value="NCX_ion-bd_dom_sf"/>
</dbReference>
<name>A0A7S0DJ16_9EUKA</name>
<sequence>MLIVFYSGITPGRIDMWESGMMVLAYALYSIVVCRRSFVVEPVANMCARVISVLNMSEDNVRFTMVDEEGGDRQAIELGNVTSNTERTESMEKMEEEFKNSSGPEGLELKLPGGLEEKVNPEMKEDFQEERRGSLDSLEVPLTMSHHQNHGREQKRQPSTGWARWLTRGFDVLKFPLQMAFKYTIPNPDSFNFQYCFVLTFAMSVVWLALLTFLVVDLSEKFGTCIGISEDLIGLSVLAVGSSLPDCISSVLIAMECKGDMAVCNALGSNCFDILLCLGATFFLQSCLQNGASIQVENDPAFDSLILLLFIIQGVFNGIIAWSGHYLRRWHGYTLLVVYFLFVIYFFLDYEVIDPETK</sequence>
<comment type="similarity">
    <text evidence="2">Belongs to the Ca(2+):cation antiporter (CaCA) (TC 2.A.19) family. SLC24A subfamily.</text>
</comment>
<dbReference type="InterPro" id="IPR004837">
    <property type="entry name" value="NaCa_Exmemb"/>
</dbReference>
<gene>
    <name evidence="9" type="ORF">LAMO00422_LOCUS13778</name>
</gene>
<dbReference type="AlphaFoldDB" id="A0A7S0DJ16"/>
<evidence type="ECO:0000313" key="9">
    <source>
        <dbReference type="EMBL" id="CAD8454834.1"/>
    </source>
</evidence>
<feature type="transmembrane region" description="Helical" evidence="7">
    <location>
        <begin position="195"/>
        <end position="216"/>
    </location>
</feature>
<evidence type="ECO:0000256" key="7">
    <source>
        <dbReference type="SAM" id="Phobius"/>
    </source>
</evidence>
<dbReference type="InterPro" id="IPR004481">
    <property type="entry name" value="K/Na/Ca-exchanger"/>
</dbReference>
<accession>A0A7S0DJ16</accession>
<dbReference type="GO" id="GO:0005886">
    <property type="term" value="C:plasma membrane"/>
    <property type="evidence" value="ECO:0007669"/>
    <property type="project" value="TreeGrafter"/>
</dbReference>
<dbReference type="EMBL" id="HBEM01020146">
    <property type="protein sequence ID" value="CAD8454834.1"/>
    <property type="molecule type" value="Transcribed_RNA"/>
</dbReference>
<keyword evidence="6 7" id="KW-0472">Membrane</keyword>
<keyword evidence="3" id="KW-0813">Transport</keyword>
<evidence type="ECO:0000256" key="4">
    <source>
        <dbReference type="ARBA" id="ARBA00022692"/>
    </source>
</evidence>
<feature type="transmembrane region" description="Helical" evidence="7">
    <location>
        <begin position="232"/>
        <end position="255"/>
    </location>
</feature>
<proteinExistence type="inferred from homology"/>
<evidence type="ECO:0000259" key="8">
    <source>
        <dbReference type="Pfam" id="PF01699"/>
    </source>
</evidence>
<protein>
    <recommendedName>
        <fullName evidence="8">Sodium/calcium exchanger membrane region domain-containing protein</fullName>
    </recommendedName>
</protein>
<evidence type="ECO:0000256" key="3">
    <source>
        <dbReference type="ARBA" id="ARBA00022449"/>
    </source>
</evidence>